<keyword evidence="4" id="KW-0255">Endonuclease</keyword>
<keyword evidence="6" id="KW-0378">Hydrolase</keyword>
<evidence type="ECO:0000256" key="11">
    <source>
        <dbReference type="ARBA" id="ARBA00029354"/>
    </source>
</evidence>
<dbReference type="GO" id="GO:0046872">
    <property type="term" value="F:metal ion binding"/>
    <property type="evidence" value="ECO:0007669"/>
    <property type="project" value="UniProtKB-KW"/>
</dbReference>
<evidence type="ECO:0000256" key="5">
    <source>
        <dbReference type="ARBA" id="ARBA00022763"/>
    </source>
</evidence>
<evidence type="ECO:0000256" key="8">
    <source>
        <dbReference type="ARBA" id="ARBA00023125"/>
    </source>
</evidence>
<sequence length="121" mass="14129">MNIRQSGKYYEYKTLEILEQNGFKALRIPTSGTGKQAIPDLIATKDNTIYPIEVKSTSKDLITIKKFQIEKLFKFCEIFDFCNCQPLVAIHYKKYKTVIVYTLSQDVRNKEKIKFKYGINS</sequence>
<keyword evidence="3" id="KW-0479">Metal-binding</keyword>
<comment type="catalytic activity">
    <reaction evidence="11">
        <text>Endonucleolytic cleavage at a junction such as a reciprocal single-stranded crossover between two homologous DNA duplexes (Holliday junction).</text>
        <dbReference type="EC" id="3.1.21.10"/>
    </reaction>
</comment>
<reference evidence="12" key="1">
    <citation type="journal article" date="2014" name="Mol. Microbiol.">
        <title>Inter-viral conflicts that exploit host CRISPR immune systems of Sulfolobus.</title>
        <authorList>
            <person name="Erdmann S."/>
            <person name="Le Moine Bauer S."/>
            <person name="Garrett R.A."/>
        </authorList>
    </citation>
    <scope>NUCLEOTIDE SEQUENCE [LARGE SCALE GENOMIC DNA]</scope>
    <source>
        <strain evidence="12">SIRV3</strain>
    </source>
</reference>
<keyword evidence="13" id="KW-1185">Reference proteome</keyword>
<dbReference type="PIRSF" id="PIRSF004985">
    <property type="entry name" value="Hlld_jn_rslvs_ar"/>
    <property type="match status" value="1"/>
</dbReference>
<dbReference type="GO" id="GO:0006281">
    <property type="term" value="P:DNA repair"/>
    <property type="evidence" value="ECO:0007669"/>
    <property type="project" value="UniProtKB-KW"/>
</dbReference>
<evidence type="ECO:0000256" key="4">
    <source>
        <dbReference type="ARBA" id="ARBA00022759"/>
    </source>
</evidence>
<dbReference type="GO" id="GO:0006310">
    <property type="term" value="P:DNA recombination"/>
    <property type="evidence" value="ECO:0007669"/>
    <property type="project" value="UniProtKB-KW"/>
</dbReference>
<dbReference type="KEGG" id="vg:28721320"/>
<dbReference type="GO" id="GO:0003677">
    <property type="term" value="F:DNA binding"/>
    <property type="evidence" value="ECO:0007669"/>
    <property type="project" value="UniProtKB-KW"/>
</dbReference>
<evidence type="ECO:0000256" key="3">
    <source>
        <dbReference type="ARBA" id="ARBA00022723"/>
    </source>
</evidence>
<comment type="cofactor">
    <cofactor evidence="1">
        <name>Mg(2+)</name>
        <dbReference type="ChEBI" id="CHEBI:18420"/>
    </cofactor>
</comment>
<dbReference type="Proteomes" id="UP000202470">
    <property type="component" value="Segment"/>
</dbReference>
<dbReference type="PANTHER" id="PTHR39651:SF1">
    <property type="entry name" value="HOLLIDAY JUNCTION RESOLVASE HJC"/>
    <property type="match status" value="1"/>
</dbReference>
<evidence type="ECO:0000256" key="10">
    <source>
        <dbReference type="ARBA" id="ARBA00023204"/>
    </source>
</evidence>
<dbReference type="EMBL" id="KX712143">
    <property type="protein sequence ID" value="AOG61604.1"/>
    <property type="molecule type" value="Genomic_DNA"/>
</dbReference>
<organism evidence="12">
    <name type="scientific">Sulfolobus islandicus rod-shaped virus 3</name>
    <dbReference type="NCBI Taxonomy" id="2848124"/>
    <lineage>
        <taxon>Viruses</taxon>
        <taxon>Adnaviria</taxon>
        <taxon>Zilligvirae</taxon>
        <taxon>Taleaviricota</taxon>
        <taxon>Tokiviricetes</taxon>
        <taxon>Ligamenvirales</taxon>
        <taxon>Rudiviridae</taxon>
        <taxon>Icerudivirus</taxon>
        <taxon>Icerudivirus gunnuhverense</taxon>
        <taxon>Icerudivirus SIRV3</taxon>
    </lineage>
</organism>
<evidence type="ECO:0000313" key="13">
    <source>
        <dbReference type="Proteomes" id="UP000202470"/>
    </source>
</evidence>
<dbReference type="SUPFAM" id="SSF52980">
    <property type="entry name" value="Restriction endonuclease-like"/>
    <property type="match status" value="1"/>
</dbReference>
<keyword evidence="10" id="KW-0234">DNA repair</keyword>
<reference evidence="12" key="2">
    <citation type="submission" date="2016-08" db="EMBL/GenBank/DDBJ databases">
        <authorList>
            <person name="Erdmann S."/>
            <person name="Le Moine Bauer S."/>
            <person name="Garrett R.A."/>
        </authorList>
    </citation>
    <scope>NUCLEOTIDE SEQUENCE</scope>
    <source>
        <strain evidence="12">SIRV3</strain>
    </source>
</reference>
<dbReference type="GO" id="GO:0008821">
    <property type="term" value="F:crossover junction DNA endonuclease activity"/>
    <property type="evidence" value="ECO:0007669"/>
    <property type="project" value="UniProtKB-EC"/>
</dbReference>
<evidence type="ECO:0000256" key="1">
    <source>
        <dbReference type="ARBA" id="ARBA00001946"/>
    </source>
</evidence>
<dbReference type="Pfam" id="PF01870">
    <property type="entry name" value="Hjc"/>
    <property type="match status" value="1"/>
</dbReference>
<protein>
    <submittedName>
        <fullName evidence="12">Holliday junction resolvase</fullName>
    </submittedName>
</protein>
<keyword evidence="2" id="KW-0540">Nuclease</keyword>
<dbReference type="InterPro" id="IPR014428">
    <property type="entry name" value="Hjc_arc"/>
</dbReference>
<accession>A0A1B3SN43</accession>
<evidence type="ECO:0000256" key="7">
    <source>
        <dbReference type="ARBA" id="ARBA00022842"/>
    </source>
</evidence>
<name>A0A1B3SN43_9VIRU</name>
<dbReference type="InterPro" id="IPR011856">
    <property type="entry name" value="tRNA_endonuc-like_dom_sf"/>
</dbReference>
<evidence type="ECO:0000256" key="6">
    <source>
        <dbReference type="ARBA" id="ARBA00022801"/>
    </source>
</evidence>
<evidence type="ECO:0000256" key="2">
    <source>
        <dbReference type="ARBA" id="ARBA00022722"/>
    </source>
</evidence>
<evidence type="ECO:0000256" key="9">
    <source>
        <dbReference type="ARBA" id="ARBA00023172"/>
    </source>
</evidence>
<dbReference type="InterPro" id="IPR011335">
    <property type="entry name" value="Restrct_endonuc-II-like"/>
</dbReference>
<dbReference type="OrthoDB" id="14179at10239"/>
<keyword evidence="9" id="KW-0233">DNA recombination</keyword>
<dbReference type="PANTHER" id="PTHR39651">
    <property type="entry name" value="HOLLIDAY JUNCTION RESOLVASE HJC"/>
    <property type="match status" value="1"/>
</dbReference>
<keyword evidence="8" id="KW-0238">DNA-binding</keyword>
<evidence type="ECO:0000313" key="12">
    <source>
        <dbReference type="EMBL" id="AOG61604.1"/>
    </source>
</evidence>
<proteinExistence type="predicted"/>
<dbReference type="Gene3D" id="3.40.1350.10">
    <property type="match status" value="1"/>
</dbReference>
<keyword evidence="5" id="KW-0227">DNA damage</keyword>
<dbReference type="InterPro" id="IPR002732">
    <property type="entry name" value="Hjc"/>
</dbReference>
<keyword evidence="7" id="KW-0460">Magnesium</keyword>